<dbReference type="AlphaFoldDB" id="A0AAQ3UGN0"/>
<reference evidence="2 3" key="1">
    <citation type="submission" date="2024-02" db="EMBL/GenBank/DDBJ databases">
        <title>High-quality chromosome-scale genome assembly of Pensacola bahiagrass (Paspalum notatum Flugge var. saurae).</title>
        <authorList>
            <person name="Vega J.M."/>
            <person name="Podio M."/>
            <person name="Orjuela J."/>
            <person name="Siena L.A."/>
            <person name="Pessino S.C."/>
            <person name="Combes M.C."/>
            <person name="Mariac C."/>
            <person name="Albertini E."/>
            <person name="Pupilli F."/>
            <person name="Ortiz J.P.A."/>
            <person name="Leblanc O."/>
        </authorList>
    </citation>
    <scope>NUCLEOTIDE SEQUENCE [LARGE SCALE GENOMIC DNA]</scope>
    <source>
        <strain evidence="2">R1</strain>
        <tissue evidence="2">Leaf</tissue>
    </source>
</reference>
<dbReference type="PANTHER" id="PTHR11926:SF1359">
    <property type="entry name" value="GLYCOSYLTRANSFERASE"/>
    <property type="match status" value="1"/>
</dbReference>
<sequence length="258" mass="28157">MDSAAADRRLQGVFVPFQGQGHETPMLKLAKILHSPGFHVTFVNSEFNHRHLLHSYGAGTLDGLSGFCFGAILDPEGLPPSDVVDASTQDVMSPCRATMENCCLPHFRSLLAEVNSSPGVLPVTYVVGDDPPGTPTCPAHLSGRPACYLGYRGYRTLMEKGIFPFINAEQRTNGFSEMPVADWAPEMSKHIRLMDLPSTMRSTDPGDFMFHMALKVTKQHIAGVDAVILNTFDELEQDGLDAMLAMIPSFASPFSPCR</sequence>
<dbReference type="GO" id="GO:0080044">
    <property type="term" value="F:quercetin 7-O-glucosyltransferase activity"/>
    <property type="evidence" value="ECO:0007669"/>
    <property type="project" value="TreeGrafter"/>
</dbReference>
<evidence type="ECO:0000313" key="3">
    <source>
        <dbReference type="Proteomes" id="UP001341281"/>
    </source>
</evidence>
<organism evidence="2 3">
    <name type="scientific">Paspalum notatum var. saurae</name>
    <dbReference type="NCBI Taxonomy" id="547442"/>
    <lineage>
        <taxon>Eukaryota</taxon>
        <taxon>Viridiplantae</taxon>
        <taxon>Streptophyta</taxon>
        <taxon>Embryophyta</taxon>
        <taxon>Tracheophyta</taxon>
        <taxon>Spermatophyta</taxon>
        <taxon>Magnoliopsida</taxon>
        <taxon>Liliopsida</taxon>
        <taxon>Poales</taxon>
        <taxon>Poaceae</taxon>
        <taxon>PACMAD clade</taxon>
        <taxon>Panicoideae</taxon>
        <taxon>Andropogonodae</taxon>
        <taxon>Paspaleae</taxon>
        <taxon>Paspalinae</taxon>
        <taxon>Paspalum</taxon>
    </lineage>
</organism>
<protein>
    <submittedName>
        <fullName evidence="2">Uncharacterized protein</fullName>
    </submittedName>
</protein>
<name>A0AAQ3UGN0_PASNO</name>
<comment type="similarity">
    <text evidence="1">Belongs to the UDP-glycosyltransferase family.</text>
</comment>
<evidence type="ECO:0000256" key="1">
    <source>
        <dbReference type="ARBA" id="ARBA00009995"/>
    </source>
</evidence>
<dbReference type="Proteomes" id="UP001341281">
    <property type="component" value="Chromosome 08"/>
</dbReference>
<dbReference type="Gene3D" id="3.40.50.2000">
    <property type="entry name" value="Glycogen Phosphorylase B"/>
    <property type="match status" value="1"/>
</dbReference>
<dbReference type="EMBL" id="CP144752">
    <property type="protein sequence ID" value="WVZ90998.1"/>
    <property type="molecule type" value="Genomic_DNA"/>
</dbReference>
<dbReference type="GO" id="GO:0080043">
    <property type="term" value="F:quercetin 3-O-glucosyltransferase activity"/>
    <property type="evidence" value="ECO:0007669"/>
    <property type="project" value="TreeGrafter"/>
</dbReference>
<evidence type="ECO:0000313" key="2">
    <source>
        <dbReference type="EMBL" id="WVZ90998.1"/>
    </source>
</evidence>
<keyword evidence="3" id="KW-1185">Reference proteome</keyword>
<dbReference type="PANTHER" id="PTHR11926">
    <property type="entry name" value="GLUCOSYL/GLUCURONOSYL TRANSFERASES"/>
    <property type="match status" value="1"/>
</dbReference>
<accession>A0AAQ3UGN0</accession>
<proteinExistence type="inferred from homology"/>
<gene>
    <name evidence="2" type="ORF">U9M48_037232</name>
</gene>
<dbReference type="SUPFAM" id="SSF53756">
    <property type="entry name" value="UDP-Glycosyltransferase/glycogen phosphorylase"/>
    <property type="match status" value="1"/>
</dbReference>